<proteinExistence type="predicted"/>
<evidence type="ECO:0000259" key="3">
    <source>
        <dbReference type="Pfam" id="PF13441"/>
    </source>
</evidence>
<dbReference type="GeneID" id="69967064"/>
<accession>A0A0P0R3J1</accession>
<name>A0A0P0R3J1_9BURK</name>
<evidence type="ECO:0000313" key="5">
    <source>
        <dbReference type="Proteomes" id="UP000019146"/>
    </source>
</evidence>
<evidence type="ECO:0000256" key="1">
    <source>
        <dbReference type="SAM" id="MobiDB-lite"/>
    </source>
</evidence>
<dbReference type="InterPro" id="IPR027367">
    <property type="entry name" value="Gly-zipper_YMGG"/>
</dbReference>
<dbReference type="RefSeq" id="WP_035986023.1">
    <property type="nucleotide sequence ID" value="NZ_CP012746.1"/>
</dbReference>
<sequence>MKRAFRKTLIFATTLLLADAATAQQPIFYPAKGQSQQKQSDDTAQCHNWATQNTGVNPAALAQNSANQPPPPGPSGQRLGGAARGAAGGAAIGAIAGDAGKGAAVGAVAGTMAGGARQRRQAAAAQEQQQATQQQTSQQMATWNRAVAACMTGRGYTAQ</sequence>
<feature type="domain" description="YMGG-like Gly-zipper" evidence="3">
    <location>
        <begin position="78"/>
        <end position="118"/>
    </location>
</feature>
<dbReference type="KEGG" id="bcai:K788_0008459"/>
<keyword evidence="2" id="KW-0732">Signal</keyword>
<feature type="region of interest" description="Disordered" evidence="1">
    <location>
        <begin position="54"/>
        <end position="84"/>
    </location>
</feature>
<feature type="compositionally biased region" description="Polar residues" evidence="1">
    <location>
        <begin position="54"/>
        <end position="67"/>
    </location>
</feature>
<reference evidence="4 5" key="1">
    <citation type="journal article" date="2014" name="Genome Announc.">
        <title>Draft Genome Sequence of the Haloacid-Degrading Burkholderia caribensis Strain MBA4.</title>
        <authorList>
            <person name="Pan Y."/>
            <person name="Kong K.F."/>
            <person name="Tsang J.S."/>
        </authorList>
    </citation>
    <scope>NUCLEOTIDE SEQUENCE [LARGE SCALE GENOMIC DNA]</scope>
    <source>
        <strain evidence="4 5">MBA4</strain>
    </source>
</reference>
<feature type="chain" id="PRO_5006053912" evidence="2">
    <location>
        <begin position="24"/>
        <end position="159"/>
    </location>
</feature>
<dbReference type="Proteomes" id="UP000019146">
    <property type="component" value="Chromosome 1"/>
</dbReference>
<gene>
    <name evidence="4" type="ORF">K788_0008459</name>
</gene>
<evidence type="ECO:0000256" key="2">
    <source>
        <dbReference type="SAM" id="SignalP"/>
    </source>
</evidence>
<feature type="signal peptide" evidence="2">
    <location>
        <begin position="1"/>
        <end position="23"/>
    </location>
</feature>
<protein>
    <submittedName>
        <fullName evidence="4">Glycine-zipper containing OmpA-like membrane domain</fullName>
    </submittedName>
</protein>
<dbReference type="AlphaFoldDB" id="A0A0P0R3J1"/>
<organism evidence="4 5">
    <name type="scientific">Paraburkholderia caribensis MBA4</name>
    <dbReference type="NCBI Taxonomy" id="1323664"/>
    <lineage>
        <taxon>Bacteria</taxon>
        <taxon>Pseudomonadati</taxon>
        <taxon>Pseudomonadota</taxon>
        <taxon>Betaproteobacteria</taxon>
        <taxon>Burkholderiales</taxon>
        <taxon>Burkholderiaceae</taxon>
        <taxon>Paraburkholderia</taxon>
    </lineage>
</organism>
<dbReference type="Pfam" id="PF13441">
    <property type="entry name" value="Gly-zipper_YMGG"/>
    <property type="match status" value="1"/>
</dbReference>
<evidence type="ECO:0000313" key="4">
    <source>
        <dbReference type="EMBL" id="ALL62742.1"/>
    </source>
</evidence>
<dbReference type="EMBL" id="CP012746">
    <property type="protein sequence ID" value="ALL62742.1"/>
    <property type="molecule type" value="Genomic_DNA"/>
</dbReference>